<organism evidence="2 3">
    <name type="scientific">Desulfobacter postgatei 2ac9</name>
    <dbReference type="NCBI Taxonomy" id="879212"/>
    <lineage>
        <taxon>Bacteria</taxon>
        <taxon>Pseudomonadati</taxon>
        <taxon>Thermodesulfobacteriota</taxon>
        <taxon>Desulfobacteria</taxon>
        <taxon>Desulfobacterales</taxon>
        <taxon>Desulfobacteraceae</taxon>
        <taxon>Desulfobacter</taxon>
    </lineage>
</organism>
<dbReference type="PANTHER" id="PTHR30217:SF10">
    <property type="entry name" value="23S RRNA 5-HYDROXYCYTIDINE C2501 SYNTHASE"/>
    <property type="match status" value="1"/>
</dbReference>
<reference evidence="2 3" key="1">
    <citation type="submission" date="2011-09" db="EMBL/GenBank/DDBJ databases">
        <authorList>
            <consortium name="US DOE Joint Genome Institute (JGI-PGF)"/>
            <person name="Lucas S."/>
            <person name="Han J."/>
            <person name="Lapidus A."/>
            <person name="Cheng J.-F."/>
            <person name="Goodwin L."/>
            <person name="Pitluck S."/>
            <person name="Peters L."/>
            <person name="Land M.L."/>
            <person name="Hauser L."/>
            <person name="Orellana R."/>
            <person name="Lovley D."/>
            <person name="Woyke T.J."/>
        </authorList>
    </citation>
    <scope>NUCLEOTIDE SEQUENCE [LARGE SCALE GENOMIC DNA]</scope>
    <source>
        <strain evidence="2 3">2ac9</strain>
    </source>
</reference>
<name>I5B047_9BACT</name>
<dbReference type="InterPro" id="IPR001539">
    <property type="entry name" value="Peptidase_U32"/>
</dbReference>
<dbReference type="Pfam" id="PF01136">
    <property type="entry name" value="Peptidase_U32"/>
    <property type="match status" value="1"/>
</dbReference>
<dbReference type="AlphaFoldDB" id="I5B047"/>
<reference evidence="2 3" key="2">
    <citation type="submission" date="2012-02" db="EMBL/GenBank/DDBJ databases">
        <title>Improved High-Quality Draft sequence of Desulfobacter postgatei 2ac9.</title>
        <authorList>
            <consortium name="US DOE Joint Genome Institute"/>
            <person name="Lucas S."/>
            <person name="Han J."/>
            <person name="Lapidus A."/>
            <person name="Cheng J.-F."/>
            <person name="Goodwin L."/>
            <person name="Pitluck S."/>
            <person name="Peters L."/>
            <person name="Ovchinnikova G."/>
            <person name="Held B."/>
            <person name="Detter J.C."/>
            <person name="Han C."/>
            <person name="Tapia R."/>
            <person name="Land M."/>
            <person name="Hauser L."/>
            <person name="Kyrpides N."/>
            <person name="Ivanova N."/>
            <person name="Pagani I."/>
            <person name="Orellana R."/>
            <person name="Lovley D."/>
            <person name="Woyke T."/>
        </authorList>
    </citation>
    <scope>NUCLEOTIDE SEQUENCE [LARGE SCALE GENOMIC DNA]</scope>
    <source>
        <strain evidence="2 3">2ac9</strain>
    </source>
</reference>
<feature type="domain" description="Peptidase U32 collagenase" evidence="1">
    <location>
        <begin position="388"/>
        <end position="502"/>
    </location>
</feature>
<keyword evidence="2" id="KW-0645">Protease</keyword>
<sequence>MSCLELLAPAKNMAFGKAAVDHGADAVYIGPERFGARAAAGNSVADIEALCTYAHRYFARVYAAFNTLLFDHELEPAGRLIQQLYHAGVDALIIQDMGLLEMDLPPIPLFASTQTDNRTPEKIRFLEQSGFSRVILARELSLSAIRQIREVTGVELEAFVHGALCVCYSGQCYMSAAIGGRSANRGACGQPCRLAWNLEDKKGTVLCENRHLLSLKDMNRADFLGDLVRAGVTSFKIEGRLKDLDYVKNITGFYRQRLDALIETDLSRSPASSGRTTFFFTPDPYKTFNRRFTDYFLSGSPDSPTSSIDAFDTPKSVGEPVGKVKQIKNQSLVLDRPHDLRAGDGICFPNAPGRLKGFYVNRVDENAFVFPSGKTLIHKHDLPKGTMVFRNHDLGFARLMAGMTAQRKISLDMTFCEHPQGFELSCVDENNIRARALLRVSGDPARNPDTARAAIEKQLGKLGNTCFELNRLEILSKPVFLSAADLNCLRRDLVACLENNRLTAYARMTAGPRPAPVPFYREHLDFRANAANHLAVQFYKNRGVKSIDPAFECAPPGPGTPVMTTKHCIRRSLGWCSGKTEKKPNNAPQSCLGPLFLTHGKLRFEVVFNCRECEMQIYTFFHSA</sequence>
<dbReference type="OrthoDB" id="9807498at2"/>
<dbReference type="EMBL" id="CM001488">
    <property type="protein sequence ID" value="EIM62860.1"/>
    <property type="molecule type" value="Genomic_DNA"/>
</dbReference>
<dbReference type="InterPro" id="IPR051454">
    <property type="entry name" value="RNA/ubiquinone_mod_enzymes"/>
</dbReference>
<proteinExistence type="predicted"/>
<keyword evidence="2" id="KW-0378">Hydrolase</keyword>
<evidence type="ECO:0000259" key="1">
    <source>
        <dbReference type="Pfam" id="PF12392"/>
    </source>
</evidence>
<dbReference type="GO" id="GO:0008233">
    <property type="term" value="F:peptidase activity"/>
    <property type="evidence" value="ECO:0007669"/>
    <property type="project" value="UniProtKB-KW"/>
</dbReference>
<dbReference type="GO" id="GO:0006508">
    <property type="term" value="P:proteolysis"/>
    <property type="evidence" value="ECO:0007669"/>
    <property type="project" value="UniProtKB-KW"/>
</dbReference>
<dbReference type="InterPro" id="IPR020988">
    <property type="entry name" value="Pept_U32_collagenase"/>
</dbReference>
<dbReference type="PANTHER" id="PTHR30217">
    <property type="entry name" value="PEPTIDASE U32 FAMILY"/>
    <property type="match status" value="1"/>
</dbReference>
<gene>
    <name evidence="2" type="ORF">DespoDRAFT_00881</name>
</gene>
<dbReference type="STRING" id="879212.DespoDRAFT_00881"/>
<dbReference type="PROSITE" id="PS01276">
    <property type="entry name" value="PEPTIDASE_U32"/>
    <property type="match status" value="1"/>
</dbReference>
<keyword evidence="3" id="KW-1185">Reference proteome</keyword>
<dbReference type="Proteomes" id="UP000005778">
    <property type="component" value="Chromosome"/>
</dbReference>
<protein>
    <submittedName>
        <fullName evidence="2">Collagenase-like protease</fullName>
    </submittedName>
</protein>
<dbReference type="HOGENOM" id="CLU_011540_5_0_7"/>
<accession>I5B047</accession>
<dbReference type="eggNOG" id="COG0826">
    <property type="taxonomic scope" value="Bacteria"/>
</dbReference>
<dbReference type="Pfam" id="PF12392">
    <property type="entry name" value="DUF3656"/>
    <property type="match status" value="1"/>
</dbReference>
<evidence type="ECO:0000313" key="3">
    <source>
        <dbReference type="Proteomes" id="UP000005778"/>
    </source>
</evidence>
<evidence type="ECO:0000313" key="2">
    <source>
        <dbReference type="EMBL" id="EIM62860.1"/>
    </source>
</evidence>